<keyword evidence="1" id="KW-0472">Membrane</keyword>
<keyword evidence="1" id="KW-1133">Transmembrane helix</keyword>
<evidence type="ECO:0000256" key="1">
    <source>
        <dbReference type="SAM" id="Phobius"/>
    </source>
</evidence>
<reference evidence="2 3" key="1">
    <citation type="journal article" date="2019" name="Nat. Ecol. Evol.">
        <title>Megaphylogeny resolves global patterns of mushroom evolution.</title>
        <authorList>
            <person name="Varga T."/>
            <person name="Krizsan K."/>
            <person name="Foldi C."/>
            <person name="Dima B."/>
            <person name="Sanchez-Garcia M."/>
            <person name="Sanchez-Ramirez S."/>
            <person name="Szollosi G.J."/>
            <person name="Szarkandi J.G."/>
            <person name="Papp V."/>
            <person name="Albert L."/>
            <person name="Andreopoulos W."/>
            <person name="Angelini C."/>
            <person name="Antonin V."/>
            <person name="Barry K.W."/>
            <person name="Bougher N.L."/>
            <person name="Buchanan P."/>
            <person name="Buyck B."/>
            <person name="Bense V."/>
            <person name="Catcheside P."/>
            <person name="Chovatia M."/>
            <person name="Cooper J."/>
            <person name="Damon W."/>
            <person name="Desjardin D."/>
            <person name="Finy P."/>
            <person name="Geml J."/>
            <person name="Haridas S."/>
            <person name="Hughes K."/>
            <person name="Justo A."/>
            <person name="Karasinski D."/>
            <person name="Kautmanova I."/>
            <person name="Kiss B."/>
            <person name="Kocsube S."/>
            <person name="Kotiranta H."/>
            <person name="LaButti K.M."/>
            <person name="Lechner B.E."/>
            <person name="Liimatainen K."/>
            <person name="Lipzen A."/>
            <person name="Lukacs Z."/>
            <person name="Mihaltcheva S."/>
            <person name="Morgado L.N."/>
            <person name="Niskanen T."/>
            <person name="Noordeloos M.E."/>
            <person name="Ohm R.A."/>
            <person name="Ortiz-Santana B."/>
            <person name="Ovrebo C."/>
            <person name="Racz N."/>
            <person name="Riley R."/>
            <person name="Savchenko A."/>
            <person name="Shiryaev A."/>
            <person name="Soop K."/>
            <person name="Spirin V."/>
            <person name="Szebenyi C."/>
            <person name="Tomsovsky M."/>
            <person name="Tulloss R.E."/>
            <person name="Uehling J."/>
            <person name="Grigoriev I.V."/>
            <person name="Vagvolgyi C."/>
            <person name="Papp T."/>
            <person name="Martin F.M."/>
            <person name="Miettinen O."/>
            <person name="Hibbett D.S."/>
            <person name="Nagy L.G."/>
        </authorList>
    </citation>
    <scope>NUCLEOTIDE SEQUENCE [LARGE SCALE GENOMIC DNA]</scope>
    <source>
        <strain evidence="2 3">CBS 121175</strain>
    </source>
</reference>
<dbReference type="Proteomes" id="UP000307440">
    <property type="component" value="Unassembled WGS sequence"/>
</dbReference>
<protein>
    <submittedName>
        <fullName evidence="2">Uncharacterized protein</fullName>
    </submittedName>
</protein>
<feature type="transmembrane region" description="Helical" evidence="1">
    <location>
        <begin position="42"/>
        <end position="60"/>
    </location>
</feature>
<name>A0A5C3KGH4_COPMA</name>
<keyword evidence="3" id="KW-1185">Reference proteome</keyword>
<evidence type="ECO:0000313" key="2">
    <source>
        <dbReference type="EMBL" id="TFK18957.1"/>
    </source>
</evidence>
<organism evidence="2 3">
    <name type="scientific">Coprinopsis marcescibilis</name>
    <name type="common">Agaric fungus</name>
    <name type="synonym">Psathyrella marcescibilis</name>
    <dbReference type="NCBI Taxonomy" id="230819"/>
    <lineage>
        <taxon>Eukaryota</taxon>
        <taxon>Fungi</taxon>
        <taxon>Dikarya</taxon>
        <taxon>Basidiomycota</taxon>
        <taxon>Agaricomycotina</taxon>
        <taxon>Agaricomycetes</taxon>
        <taxon>Agaricomycetidae</taxon>
        <taxon>Agaricales</taxon>
        <taxon>Agaricineae</taxon>
        <taxon>Psathyrellaceae</taxon>
        <taxon>Coprinopsis</taxon>
    </lineage>
</organism>
<keyword evidence="1" id="KW-0812">Transmembrane</keyword>
<evidence type="ECO:0000313" key="3">
    <source>
        <dbReference type="Proteomes" id="UP000307440"/>
    </source>
</evidence>
<sequence length="103" mass="11629">MTDFRETHGYTGHTRSYSRWLVGPVPPALLPLNSLDSRHRSLFLFLFMLALWTSTPLPILSARRSTTPLNVTCARMSFCALFDLRPITTRLGIHTPCACILPL</sequence>
<dbReference type="AlphaFoldDB" id="A0A5C3KGH4"/>
<accession>A0A5C3KGH4</accession>
<proteinExistence type="predicted"/>
<dbReference type="EMBL" id="ML210367">
    <property type="protein sequence ID" value="TFK18957.1"/>
    <property type="molecule type" value="Genomic_DNA"/>
</dbReference>
<gene>
    <name evidence="2" type="ORF">FA15DRAFT_231762</name>
</gene>